<dbReference type="InterPro" id="IPR001509">
    <property type="entry name" value="Epimerase_deHydtase"/>
</dbReference>
<dbReference type="EMBL" id="JAUIZM010000011">
    <property type="protein sequence ID" value="KAK1358027.1"/>
    <property type="molecule type" value="Genomic_DNA"/>
</dbReference>
<name>A0AAD8GZ80_9APIA</name>
<dbReference type="Pfam" id="PF01370">
    <property type="entry name" value="Epimerase"/>
    <property type="match status" value="1"/>
</dbReference>
<dbReference type="PANTHER" id="PTHR43245:SF13">
    <property type="entry name" value="UDP-D-APIOSE_UDP-D-XYLOSE SYNTHASE 2"/>
    <property type="match status" value="1"/>
</dbReference>
<evidence type="ECO:0000259" key="1">
    <source>
        <dbReference type="Pfam" id="PF01370"/>
    </source>
</evidence>
<accession>A0AAD8GZ80</accession>
<reference evidence="2" key="2">
    <citation type="submission" date="2023-05" db="EMBL/GenBank/DDBJ databases">
        <authorList>
            <person name="Schelkunov M.I."/>
        </authorList>
    </citation>
    <scope>NUCLEOTIDE SEQUENCE</scope>
    <source>
        <strain evidence="2">Hsosn_3</strain>
        <tissue evidence="2">Leaf</tissue>
    </source>
</reference>
<dbReference type="InterPro" id="IPR036291">
    <property type="entry name" value="NAD(P)-bd_dom_sf"/>
</dbReference>
<dbReference type="SUPFAM" id="SSF51735">
    <property type="entry name" value="NAD(P)-binding Rossmann-fold domains"/>
    <property type="match status" value="1"/>
</dbReference>
<sequence>MASLQVWYPSSGHDPFQQEDFLQTINLAAICTPADYNTRPLDTIYNNFIDALPVVKYCSENNKRLIHFSTCEVYGKTIGSYLPKDSPLRQDPAYYILKEDESPCIFGSIEKQRWSYACPKIHSRSKVCIINYFNNMQLHFVSVLLVVYIVSSQG</sequence>
<dbReference type="Gene3D" id="3.40.50.720">
    <property type="entry name" value="NAD(P)-binding Rossmann-like Domain"/>
    <property type="match status" value="1"/>
</dbReference>
<protein>
    <recommendedName>
        <fullName evidence="1">NAD-dependent epimerase/dehydratase domain-containing protein</fullName>
    </recommendedName>
</protein>
<organism evidence="2 3">
    <name type="scientific">Heracleum sosnowskyi</name>
    <dbReference type="NCBI Taxonomy" id="360622"/>
    <lineage>
        <taxon>Eukaryota</taxon>
        <taxon>Viridiplantae</taxon>
        <taxon>Streptophyta</taxon>
        <taxon>Embryophyta</taxon>
        <taxon>Tracheophyta</taxon>
        <taxon>Spermatophyta</taxon>
        <taxon>Magnoliopsida</taxon>
        <taxon>eudicotyledons</taxon>
        <taxon>Gunneridae</taxon>
        <taxon>Pentapetalae</taxon>
        <taxon>asterids</taxon>
        <taxon>campanulids</taxon>
        <taxon>Apiales</taxon>
        <taxon>Apiaceae</taxon>
        <taxon>Apioideae</taxon>
        <taxon>apioid superclade</taxon>
        <taxon>Tordylieae</taxon>
        <taxon>Tordyliinae</taxon>
        <taxon>Heracleum</taxon>
    </lineage>
</organism>
<evidence type="ECO:0000313" key="2">
    <source>
        <dbReference type="EMBL" id="KAK1358027.1"/>
    </source>
</evidence>
<keyword evidence="3" id="KW-1185">Reference proteome</keyword>
<evidence type="ECO:0000313" key="3">
    <source>
        <dbReference type="Proteomes" id="UP001237642"/>
    </source>
</evidence>
<reference evidence="2" key="1">
    <citation type="submission" date="2023-02" db="EMBL/GenBank/DDBJ databases">
        <title>Genome of toxic invasive species Heracleum sosnowskyi carries increased number of genes despite the absence of recent whole-genome duplications.</title>
        <authorList>
            <person name="Schelkunov M."/>
            <person name="Shtratnikova V."/>
            <person name="Makarenko M."/>
            <person name="Klepikova A."/>
            <person name="Omelchenko D."/>
            <person name="Novikova G."/>
            <person name="Obukhova E."/>
            <person name="Bogdanov V."/>
            <person name="Penin A."/>
            <person name="Logacheva M."/>
        </authorList>
    </citation>
    <scope>NUCLEOTIDE SEQUENCE</scope>
    <source>
        <strain evidence="2">Hsosn_3</strain>
        <tissue evidence="2">Leaf</tissue>
    </source>
</reference>
<proteinExistence type="predicted"/>
<dbReference type="AlphaFoldDB" id="A0AAD8GZ80"/>
<dbReference type="Proteomes" id="UP001237642">
    <property type="component" value="Unassembled WGS sequence"/>
</dbReference>
<comment type="caution">
    <text evidence="2">The sequence shown here is derived from an EMBL/GenBank/DDBJ whole genome shotgun (WGS) entry which is preliminary data.</text>
</comment>
<dbReference type="InterPro" id="IPR050177">
    <property type="entry name" value="Lipid_A_modif_metabolic_enz"/>
</dbReference>
<dbReference type="PANTHER" id="PTHR43245">
    <property type="entry name" value="BIFUNCTIONAL POLYMYXIN RESISTANCE PROTEIN ARNA"/>
    <property type="match status" value="1"/>
</dbReference>
<gene>
    <name evidence="2" type="ORF">POM88_051283</name>
</gene>
<feature type="domain" description="NAD-dependent epimerase/dehydratase" evidence="1">
    <location>
        <begin position="14"/>
        <end position="92"/>
    </location>
</feature>